<dbReference type="OrthoDB" id="4561194at2"/>
<sequence length="771" mass="81084">MTVGLAAMRGFHPEATTGAVAGAIDALVAAFSAQMNDMYVKVDASQDNWKGAAATAANQRALGERLAGNTLIGELDDIAAAYRKHGSAMDGYCSAAVKAADDYLRQGFDVADDGTVTVPAGKKDIPGAVPGQTIPMSAQQLATYAVEASTRVKGLVNQFNAEDLALAQAAGQELLDMVQKAAGEQGLGSWTMDTIDSGNTGVQDGLLVADRNATPAQMRLIADRLAEAGLTAQDIADINSGKKVDLTEAQFAYLHSFYNTAGKDGLVWMTEQMSTNGDTVHAASVVNGLNTLANPNVGATGVGPTGNPMQLQGGLNQIPSGISNVLTRDYSLRDGNRTHHSNIDGAELKQVTSMLALGDKMTAPGSDINRELLQTAGDLADKSGHFVSRENEDGSVSDLVQSMVETAGEDKIAVTEVLADPSKREDIFGPLLTNEYSKDDGAAVQDMLGWIEGDATSPDTAVADRAGAAASGLADYVAGHKDELLNVNGAYSESIGATNPRATQGIASALSPYIADMAGVADEKTATRNFTWSDDFEHSKALSIFTVMDTDKDAATYFNAQAFMTTSELQQAWANSAVANPGEPNGELASRAGVIRGLIDQGLTAEAEERGKDAKAHGANSFANKGEAYDGIKSALSTGMKYTPVVKDVWAPAVDAYNTVAKNSIVGVYLPPDTPATTVSYDTYDASRQNYQIAQALQSHGALDHSPTYNYMFNGDGTLKSYDELLAAKNGDNHTVNSNLTNVLNNHRGGIFHDHLQDYHIQYGQGLGSVR</sequence>
<dbReference type="Pfam" id="PF23275">
    <property type="entry name" value="TPR_23"/>
    <property type="match status" value="1"/>
</dbReference>
<dbReference type="AlphaFoldDB" id="A0A5R8PCQ7"/>
<protein>
    <recommendedName>
        <fullName evidence="1">TPR repeat domain-containing protein</fullName>
    </recommendedName>
</protein>
<dbReference type="InterPro" id="IPR057037">
    <property type="entry name" value="TPR_rep_actino"/>
</dbReference>
<dbReference type="Proteomes" id="UP000308349">
    <property type="component" value="Unassembled WGS sequence"/>
</dbReference>
<evidence type="ECO:0000259" key="1">
    <source>
        <dbReference type="Pfam" id="PF23275"/>
    </source>
</evidence>
<dbReference type="RefSeq" id="WP_138456728.1">
    <property type="nucleotide sequence ID" value="NZ_VBUU01000014.1"/>
</dbReference>
<accession>A0A5R8PCQ7</accession>
<gene>
    <name evidence="2" type="ORF">FEK35_15090</name>
</gene>
<dbReference type="SUPFAM" id="SSF140453">
    <property type="entry name" value="EsxAB dimer-like"/>
    <property type="match status" value="1"/>
</dbReference>
<name>A0A5R8PCQ7_9NOCA</name>
<dbReference type="InterPro" id="IPR036689">
    <property type="entry name" value="ESAT-6-like_sf"/>
</dbReference>
<comment type="caution">
    <text evidence="2">The sequence shown here is derived from an EMBL/GenBank/DDBJ whole genome shotgun (WGS) entry which is preliminary data.</text>
</comment>
<feature type="domain" description="TPR repeat" evidence="1">
    <location>
        <begin position="227"/>
        <end position="450"/>
    </location>
</feature>
<proteinExistence type="predicted"/>
<evidence type="ECO:0000313" key="3">
    <source>
        <dbReference type="Proteomes" id="UP000308349"/>
    </source>
</evidence>
<reference evidence="2 3" key="1">
    <citation type="submission" date="2019-05" db="EMBL/GenBank/DDBJ databases">
        <title>Genomes sequences of two Nocardia cyriacigeorgica environmental isolates, type strains Nocardia asteroides ATCC 19247 and Nocardia cyriacigeorgica DSM 44484.</title>
        <authorList>
            <person name="Vautrin F."/>
            <person name="Bergeron E."/>
            <person name="Dubost A."/>
            <person name="Abrouk D."/>
            <person name="Rodriguez Nava V."/>
            <person name="Pujic P."/>
        </authorList>
    </citation>
    <scope>NUCLEOTIDE SEQUENCE [LARGE SCALE GENOMIC DNA]</scope>
    <source>
        <strain evidence="2 3">EML 1456</strain>
    </source>
</reference>
<dbReference type="EMBL" id="VBUU01000014">
    <property type="protein sequence ID" value="TLG09449.1"/>
    <property type="molecule type" value="Genomic_DNA"/>
</dbReference>
<evidence type="ECO:0000313" key="2">
    <source>
        <dbReference type="EMBL" id="TLG09449.1"/>
    </source>
</evidence>
<organism evidence="2 3">
    <name type="scientific">Nocardia cyriacigeorgica</name>
    <dbReference type="NCBI Taxonomy" id="135487"/>
    <lineage>
        <taxon>Bacteria</taxon>
        <taxon>Bacillati</taxon>
        <taxon>Actinomycetota</taxon>
        <taxon>Actinomycetes</taxon>
        <taxon>Mycobacteriales</taxon>
        <taxon>Nocardiaceae</taxon>
        <taxon>Nocardia</taxon>
    </lineage>
</organism>